<evidence type="ECO:0000313" key="3">
    <source>
        <dbReference type="Proteomes" id="UP001597061"/>
    </source>
</evidence>
<protein>
    <recommendedName>
        <fullName evidence="4">Carbohydrate binding protein with CBM6 domain</fullName>
    </recommendedName>
</protein>
<gene>
    <name evidence="2" type="ORF">ACFQ1R_13865</name>
</gene>
<comment type="caution">
    <text evidence="2">The sequence shown here is derived from an EMBL/GenBank/DDBJ whole genome shotgun (WGS) entry which is preliminary data.</text>
</comment>
<proteinExistence type="predicted"/>
<dbReference type="Proteomes" id="UP001597061">
    <property type="component" value="Unassembled WGS sequence"/>
</dbReference>
<keyword evidence="1" id="KW-0732">Signal</keyword>
<evidence type="ECO:0008006" key="4">
    <source>
        <dbReference type="Google" id="ProtNLM"/>
    </source>
</evidence>
<feature type="signal peptide" evidence="1">
    <location>
        <begin position="1"/>
        <end position="18"/>
    </location>
</feature>
<name>A0ABW3JMT5_9FLAO</name>
<feature type="chain" id="PRO_5046558111" description="Carbohydrate binding protein with CBM6 domain" evidence="1">
    <location>
        <begin position="19"/>
        <end position="158"/>
    </location>
</feature>
<evidence type="ECO:0000313" key="2">
    <source>
        <dbReference type="EMBL" id="MFD0991190.1"/>
    </source>
</evidence>
<reference evidence="3" key="1">
    <citation type="journal article" date="2019" name="Int. J. Syst. Evol. Microbiol.">
        <title>The Global Catalogue of Microorganisms (GCM) 10K type strain sequencing project: providing services to taxonomists for standard genome sequencing and annotation.</title>
        <authorList>
            <consortium name="The Broad Institute Genomics Platform"/>
            <consortium name="The Broad Institute Genome Sequencing Center for Infectious Disease"/>
            <person name="Wu L."/>
            <person name="Ma J."/>
        </authorList>
    </citation>
    <scope>NUCLEOTIDE SEQUENCE [LARGE SCALE GENOMIC DNA]</scope>
    <source>
        <strain evidence="3">CCUG 62414</strain>
    </source>
</reference>
<dbReference type="RefSeq" id="WP_379926872.1">
    <property type="nucleotide sequence ID" value="NZ_JBHTJI010000042.1"/>
</dbReference>
<organism evidence="2 3">
    <name type="scientific">Mariniflexile jejuense</name>
    <dbReference type="NCBI Taxonomy" id="1173582"/>
    <lineage>
        <taxon>Bacteria</taxon>
        <taxon>Pseudomonadati</taxon>
        <taxon>Bacteroidota</taxon>
        <taxon>Flavobacteriia</taxon>
        <taxon>Flavobacteriales</taxon>
        <taxon>Flavobacteriaceae</taxon>
        <taxon>Mariniflexile</taxon>
    </lineage>
</organism>
<sequence length="158" mass="17715">MKNFTLVLFLTTSILTLAQTEKNTYNFDNDTEAFFGEGGNVSATPSGFITFSPISNYARIVQKTNYINAYENKTIRLRISNQSSTNNVLSLSVDGKAIGNIEVSTNDGNSFKEYVFKITSNKWIGNVSEFKLFPRNSETKMNDDDGALIIDYIIFSKK</sequence>
<accession>A0ABW3JMT5</accession>
<dbReference type="EMBL" id="JBHTJI010000042">
    <property type="protein sequence ID" value="MFD0991190.1"/>
    <property type="molecule type" value="Genomic_DNA"/>
</dbReference>
<keyword evidence="3" id="KW-1185">Reference proteome</keyword>
<evidence type="ECO:0000256" key="1">
    <source>
        <dbReference type="SAM" id="SignalP"/>
    </source>
</evidence>